<sequence length="122" mass="14022">MYEVTVKTGFSAAHQLRYHDGKYENLHGHNWTAIVTVETKELDKIGLGVDFVILKKTVVDILSRLDYKNINEVPPFDSKNPSAENISRWLFEELSTLINSDNARLKRVEIKEFDDCGAAYFE</sequence>
<dbReference type="AlphaFoldDB" id="A0A381U4W8"/>
<reference evidence="1" key="1">
    <citation type="submission" date="2018-05" db="EMBL/GenBank/DDBJ databases">
        <authorList>
            <person name="Lanie J.A."/>
            <person name="Ng W.-L."/>
            <person name="Kazmierczak K.M."/>
            <person name="Andrzejewski T.M."/>
            <person name="Davidsen T.M."/>
            <person name="Wayne K.J."/>
            <person name="Tettelin H."/>
            <person name="Glass J.I."/>
            <person name="Rusch D."/>
            <person name="Podicherti R."/>
            <person name="Tsui H.-C.T."/>
            <person name="Winkler M.E."/>
        </authorList>
    </citation>
    <scope>NUCLEOTIDE SEQUENCE</scope>
</reference>
<gene>
    <name evidence="1" type="ORF">METZ01_LOCUS76013</name>
</gene>
<dbReference type="PIRSF" id="PIRSF006113">
    <property type="entry name" value="PTP_synth"/>
    <property type="match status" value="1"/>
</dbReference>
<evidence type="ECO:0008006" key="2">
    <source>
        <dbReference type="Google" id="ProtNLM"/>
    </source>
</evidence>
<dbReference type="PANTHER" id="PTHR12589">
    <property type="entry name" value="PYRUVOYL TETRAHYDROBIOPTERIN SYNTHASE"/>
    <property type="match status" value="1"/>
</dbReference>
<dbReference type="EMBL" id="UINC01005724">
    <property type="protein sequence ID" value="SVA23159.1"/>
    <property type="molecule type" value="Genomic_DNA"/>
</dbReference>
<dbReference type="InterPro" id="IPR038418">
    <property type="entry name" value="6-PTP_synth/QueD_sf"/>
</dbReference>
<dbReference type="Pfam" id="PF01242">
    <property type="entry name" value="PTPS"/>
    <property type="match status" value="1"/>
</dbReference>
<dbReference type="InterPro" id="IPR007115">
    <property type="entry name" value="6-PTP_synth/QueD"/>
</dbReference>
<organism evidence="1">
    <name type="scientific">marine metagenome</name>
    <dbReference type="NCBI Taxonomy" id="408172"/>
    <lineage>
        <taxon>unclassified sequences</taxon>
        <taxon>metagenomes</taxon>
        <taxon>ecological metagenomes</taxon>
    </lineage>
</organism>
<evidence type="ECO:0000313" key="1">
    <source>
        <dbReference type="EMBL" id="SVA23159.1"/>
    </source>
</evidence>
<accession>A0A381U4W8</accession>
<dbReference type="Gene3D" id="3.30.479.10">
    <property type="entry name" value="6-pyruvoyl tetrahydropterin synthase/QueD"/>
    <property type="match status" value="1"/>
</dbReference>
<dbReference type="PANTHER" id="PTHR12589:SF8">
    <property type="entry name" value="6-CARBOXY-5,6,7,8-TETRAHYDROPTERIN SYNTHASE"/>
    <property type="match status" value="1"/>
</dbReference>
<name>A0A381U4W8_9ZZZZ</name>
<protein>
    <recommendedName>
        <fullName evidence="2">6-carboxy-5,6,7,8-tetrahydropterin synthase</fullName>
    </recommendedName>
</protein>
<proteinExistence type="predicted"/>
<dbReference type="SUPFAM" id="SSF55620">
    <property type="entry name" value="Tetrahydrobiopterin biosynthesis enzymes-like"/>
    <property type="match status" value="1"/>
</dbReference>